<keyword evidence="2" id="KW-1185">Reference proteome</keyword>
<dbReference type="EMBL" id="OX451738">
    <property type="protein sequence ID" value="CAI8603905.1"/>
    <property type="molecule type" value="Genomic_DNA"/>
</dbReference>
<organism evidence="1 2">
    <name type="scientific">Vicia faba</name>
    <name type="common">Broad bean</name>
    <name type="synonym">Faba vulgaris</name>
    <dbReference type="NCBI Taxonomy" id="3906"/>
    <lineage>
        <taxon>Eukaryota</taxon>
        <taxon>Viridiplantae</taxon>
        <taxon>Streptophyta</taxon>
        <taxon>Embryophyta</taxon>
        <taxon>Tracheophyta</taxon>
        <taxon>Spermatophyta</taxon>
        <taxon>Magnoliopsida</taxon>
        <taxon>eudicotyledons</taxon>
        <taxon>Gunneridae</taxon>
        <taxon>Pentapetalae</taxon>
        <taxon>rosids</taxon>
        <taxon>fabids</taxon>
        <taxon>Fabales</taxon>
        <taxon>Fabaceae</taxon>
        <taxon>Papilionoideae</taxon>
        <taxon>50 kb inversion clade</taxon>
        <taxon>NPAAA clade</taxon>
        <taxon>Hologalegina</taxon>
        <taxon>IRL clade</taxon>
        <taxon>Fabeae</taxon>
        <taxon>Vicia</taxon>
    </lineage>
</organism>
<name>A0AAV0ZZR6_VICFA</name>
<reference evidence="1 2" key="1">
    <citation type="submission" date="2023-01" db="EMBL/GenBank/DDBJ databases">
        <authorList>
            <person name="Kreplak J."/>
        </authorList>
    </citation>
    <scope>NUCLEOTIDE SEQUENCE [LARGE SCALE GENOMIC DNA]</scope>
</reference>
<gene>
    <name evidence="1" type="ORF">VFH_III107840</name>
</gene>
<evidence type="ECO:0000313" key="2">
    <source>
        <dbReference type="Proteomes" id="UP001157006"/>
    </source>
</evidence>
<protein>
    <recommendedName>
        <fullName evidence="3">Reverse transcriptase domain-containing protein</fullName>
    </recommendedName>
</protein>
<dbReference type="AlphaFoldDB" id="A0AAV0ZZR6"/>
<proteinExistence type="predicted"/>
<accession>A0AAV0ZZR6</accession>
<evidence type="ECO:0000313" key="1">
    <source>
        <dbReference type="EMBL" id="CAI8603905.1"/>
    </source>
</evidence>
<evidence type="ECO:0008006" key="3">
    <source>
        <dbReference type="Google" id="ProtNLM"/>
    </source>
</evidence>
<dbReference type="Proteomes" id="UP001157006">
    <property type="component" value="Chromosome 3"/>
</dbReference>
<sequence>MLLTNSVFTDDILMFSREDLGSVDLMMQAFNKFANSTGVCINPNKSRIYFGAVDKDTKESICTLTTYIEGKFKMKDVYNLLIKDTATVWHNIMFNNPARPRATMIMRMACHRKLATKERLYRIFGLKCLNGSKLAIVESTGKKNLSGF</sequence>